<evidence type="ECO:0000313" key="2">
    <source>
        <dbReference type="EMBL" id="KAF0695223.1"/>
    </source>
</evidence>
<dbReference type="AlphaFoldDB" id="A0A6G0VKN7"/>
<reference evidence="2 3" key="1">
    <citation type="submission" date="2019-08" db="EMBL/GenBank/DDBJ databases">
        <title>Whole genome of Aphis craccivora.</title>
        <authorList>
            <person name="Voronova N.V."/>
            <person name="Shulinski R.S."/>
            <person name="Bandarenka Y.V."/>
            <person name="Zhorov D.G."/>
            <person name="Warner D."/>
        </authorList>
    </citation>
    <scope>NUCLEOTIDE SEQUENCE [LARGE SCALE GENOMIC DNA]</scope>
    <source>
        <strain evidence="2">180601</strain>
        <tissue evidence="2">Whole Body</tissue>
    </source>
</reference>
<name>A0A6G0VKN7_APHCR</name>
<evidence type="ECO:0000256" key="1">
    <source>
        <dbReference type="SAM" id="Coils"/>
    </source>
</evidence>
<dbReference type="EMBL" id="VUJU01015283">
    <property type="protein sequence ID" value="KAF0695223.1"/>
    <property type="molecule type" value="Genomic_DNA"/>
</dbReference>
<keyword evidence="3" id="KW-1185">Reference proteome</keyword>
<feature type="non-terminal residue" evidence="2">
    <location>
        <position position="204"/>
    </location>
</feature>
<gene>
    <name evidence="2" type="ORF">FWK35_00032485</name>
</gene>
<organism evidence="2 3">
    <name type="scientific">Aphis craccivora</name>
    <name type="common">Cowpea aphid</name>
    <dbReference type="NCBI Taxonomy" id="307492"/>
    <lineage>
        <taxon>Eukaryota</taxon>
        <taxon>Metazoa</taxon>
        <taxon>Ecdysozoa</taxon>
        <taxon>Arthropoda</taxon>
        <taxon>Hexapoda</taxon>
        <taxon>Insecta</taxon>
        <taxon>Pterygota</taxon>
        <taxon>Neoptera</taxon>
        <taxon>Paraneoptera</taxon>
        <taxon>Hemiptera</taxon>
        <taxon>Sternorrhyncha</taxon>
        <taxon>Aphidomorpha</taxon>
        <taxon>Aphidoidea</taxon>
        <taxon>Aphididae</taxon>
        <taxon>Aphidini</taxon>
        <taxon>Aphis</taxon>
        <taxon>Aphis</taxon>
    </lineage>
</organism>
<proteinExistence type="predicted"/>
<sequence length="204" mass="23786">MLTISILDSDESEIEMFLVKSSKKINTQKTISNKKSLMPSTSHEFSVEKNQSPFKWLVSPDVMKESYRSLNQKAWIITPIKNLIEPMKNVEYPKEYVESQSLKIANQNDFLTNSQCIVDLESTDKMNKIYRIVVSLKYDLKELLSKVDRLENKEKFNNREEFELGNQSDDAVLWNFPNTTMDEDKTFRFKINLSMLVCSSLSET</sequence>
<feature type="coiled-coil region" evidence="1">
    <location>
        <begin position="133"/>
        <end position="160"/>
    </location>
</feature>
<keyword evidence="1" id="KW-0175">Coiled coil</keyword>
<accession>A0A6G0VKN7</accession>
<protein>
    <submittedName>
        <fullName evidence="2">Uncharacterized protein</fullName>
    </submittedName>
</protein>
<dbReference type="Proteomes" id="UP000478052">
    <property type="component" value="Unassembled WGS sequence"/>
</dbReference>
<comment type="caution">
    <text evidence="2">The sequence shown here is derived from an EMBL/GenBank/DDBJ whole genome shotgun (WGS) entry which is preliminary data.</text>
</comment>
<evidence type="ECO:0000313" key="3">
    <source>
        <dbReference type="Proteomes" id="UP000478052"/>
    </source>
</evidence>